<dbReference type="EMBL" id="CAJJDM010000012">
    <property type="protein sequence ID" value="CAD8050563.1"/>
    <property type="molecule type" value="Genomic_DNA"/>
</dbReference>
<organism evidence="2 3">
    <name type="scientific">Paramecium primaurelia</name>
    <dbReference type="NCBI Taxonomy" id="5886"/>
    <lineage>
        <taxon>Eukaryota</taxon>
        <taxon>Sar</taxon>
        <taxon>Alveolata</taxon>
        <taxon>Ciliophora</taxon>
        <taxon>Intramacronucleata</taxon>
        <taxon>Oligohymenophorea</taxon>
        <taxon>Peniculida</taxon>
        <taxon>Parameciidae</taxon>
        <taxon>Paramecium</taxon>
    </lineage>
</organism>
<sequence>MDEYQIMQLITKSLDGQINDFENRSNINYDNKLVETLRKSNYIEISNIETKYKQIFNTTIQTLINLVQKETAQLQSNILMKNLEQIQLMECLKKKIHEYQSMISELNNDNIQLRIELQLRSQDQNNQNLFLHYQKMLNDLQLELDEKNNELISKNKQILQQQLLIQTLNIRINNLEQQISQFNTQKREKEILFEYKQKSIILKEQATQIDIIEEINLNQYDQLVKIQRKINQKNTFNNQSSNRSQSISLSASRQFQSKVQDCDIQSPHIIDNEFNKFQTQNQMNNSTFSHNYNLKKINTRKRQNLNDLYLYSKSQRNSRVNVDQYYEPSLLYRYNVLERIKK</sequence>
<feature type="coiled-coil region" evidence="1">
    <location>
        <begin position="89"/>
        <end position="192"/>
    </location>
</feature>
<evidence type="ECO:0000256" key="1">
    <source>
        <dbReference type="SAM" id="Coils"/>
    </source>
</evidence>
<keyword evidence="1" id="KW-0175">Coiled coil</keyword>
<keyword evidence="3" id="KW-1185">Reference proteome</keyword>
<dbReference type="OMA" id="QDCDIQS"/>
<reference evidence="2" key="1">
    <citation type="submission" date="2021-01" db="EMBL/GenBank/DDBJ databases">
        <authorList>
            <consortium name="Genoscope - CEA"/>
            <person name="William W."/>
        </authorList>
    </citation>
    <scope>NUCLEOTIDE SEQUENCE</scope>
</reference>
<proteinExistence type="predicted"/>
<comment type="caution">
    <text evidence="2">The sequence shown here is derived from an EMBL/GenBank/DDBJ whole genome shotgun (WGS) entry which is preliminary data.</text>
</comment>
<accession>A0A8S1K838</accession>
<evidence type="ECO:0000313" key="3">
    <source>
        <dbReference type="Proteomes" id="UP000688137"/>
    </source>
</evidence>
<dbReference type="AlphaFoldDB" id="A0A8S1K838"/>
<name>A0A8S1K838_PARPR</name>
<evidence type="ECO:0000313" key="2">
    <source>
        <dbReference type="EMBL" id="CAD8050563.1"/>
    </source>
</evidence>
<dbReference type="Proteomes" id="UP000688137">
    <property type="component" value="Unassembled WGS sequence"/>
</dbReference>
<protein>
    <submittedName>
        <fullName evidence="2">Uncharacterized protein</fullName>
    </submittedName>
</protein>
<gene>
    <name evidence="2" type="ORF">PPRIM_AZ9-3.1.T0170120</name>
</gene>